<evidence type="ECO:0000256" key="8">
    <source>
        <dbReference type="ARBA" id="ARBA00050293"/>
    </source>
</evidence>
<dbReference type="EC" id="3.6.5.n1" evidence="11 12"/>
<dbReference type="FunFam" id="3.30.70.240:FF:000007">
    <property type="entry name" value="Translation factor GUF1, mitochondrial"/>
    <property type="match status" value="1"/>
</dbReference>
<feature type="binding site" evidence="12">
    <location>
        <begin position="15"/>
        <end position="20"/>
    </location>
    <ligand>
        <name>GTP</name>
        <dbReference type="ChEBI" id="CHEBI:37565"/>
    </ligand>
</feature>
<evidence type="ECO:0000256" key="4">
    <source>
        <dbReference type="ARBA" id="ARBA00022801"/>
    </source>
</evidence>
<dbReference type="Proteomes" id="UP000229317">
    <property type="component" value="Unassembled WGS sequence"/>
</dbReference>
<keyword evidence="5 12" id="KW-0648">Protein biosynthesis</keyword>
<dbReference type="GO" id="GO:0005525">
    <property type="term" value="F:GTP binding"/>
    <property type="evidence" value="ECO:0007669"/>
    <property type="project" value="UniProtKB-UniRule"/>
</dbReference>
<dbReference type="NCBIfam" id="TIGR00231">
    <property type="entry name" value="small_GTP"/>
    <property type="match status" value="1"/>
</dbReference>
<comment type="caution">
    <text evidence="14">The sequence shown here is derived from an EMBL/GenBank/DDBJ whole genome shotgun (WGS) entry which is preliminary data.</text>
</comment>
<feature type="binding site" evidence="12">
    <location>
        <begin position="131"/>
        <end position="134"/>
    </location>
    <ligand>
        <name>GTP</name>
        <dbReference type="ChEBI" id="CHEBI:37565"/>
    </ligand>
</feature>
<evidence type="ECO:0000256" key="9">
    <source>
        <dbReference type="ARBA" id="ARBA00057626"/>
    </source>
</evidence>
<evidence type="ECO:0000256" key="3">
    <source>
        <dbReference type="ARBA" id="ARBA00022741"/>
    </source>
</evidence>
<comment type="function">
    <text evidence="9 12">Required for accurate and efficient protein synthesis under certain stress conditions. May act as a fidelity factor of the translation reaction, by catalyzing a one-codon backward translocation of tRNAs on improperly translocated ribosomes. Back-translocation proceeds from a post-translocation (POST) complex to a pre-translocation (PRE) complex, thus giving elongation factor G a second chance to translocate the tRNAs correctly. Binds to ribosomes in a GTP-dependent manner.</text>
</comment>
<proteinExistence type="inferred from homology"/>
<evidence type="ECO:0000256" key="11">
    <source>
        <dbReference type="ARBA" id="ARBA00066744"/>
    </source>
</evidence>
<dbReference type="InterPro" id="IPR006297">
    <property type="entry name" value="EF-4"/>
</dbReference>
<dbReference type="AlphaFoldDB" id="A0A2H0KVA6"/>
<dbReference type="PANTHER" id="PTHR43512:SF4">
    <property type="entry name" value="TRANSLATION FACTOR GUF1 HOMOLOG, CHLOROPLASTIC"/>
    <property type="match status" value="1"/>
</dbReference>
<dbReference type="InterPro" id="IPR027417">
    <property type="entry name" value="P-loop_NTPase"/>
</dbReference>
<dbReference type="CDD" id="cd03699">
    <property type="entry name" value="EF4_II"/>
    <property type="match status" value="1"/>
</dbReference>
<dbReference type="PANTHER" id="PTHR43512">
    <property type="entry name" value="TRANSLATION FACTOR GUF1-RELATED"/>
    <property type="match status" value="1"/>
</dbReference>
<dbReference type="InterPro" id="IPR031157">
    <property type="entry name" value="G_TR_CS"/>
</dbReference>
<keyword evidence="2 12" id="KW-1003">Cell membrane</keyword>
<dbReference type="InterPro" id="IPR041095">
    <property type="entry name" value="EFG_II"/>
</dbReference>
<dbReference type="GO" id="GO:0045727">
    <property type="term" value="P:positive regulation of translation"/>
    <property type="evidence" value="ECO:0007669"/>
    <property type="project" value="UniProtKB-UniRule"/>
</dbReference>
<dbReference type="FunFam" id="3.30.70.870:FF:000004">
    <property type="entry name" value="Translation factor GUF1, mitochondrial"/>
    <property type="match status" value="1"/>
</dbReference>
<dbReference type="PROSITE" id="PS51722">
    <property type="entry name" value="G_TR_2"/>
    <property type="match status" value="1"/>
</dbReference>
<dbReference type="Gene3D" id="3.30.70.240">
    <property type="match status" value="1"/>
</dbReference>
<keyword evidence="7 12" id="KW-0472">Membrane</keyword>
<dbReference type="EMBL" id="PCVO01000025">
    <property type="protein sequence ID" value="PIQ75344.1"/>
    <property type="molecule type" value="Genomic_DNA"/>
</dbReference>
<comment type="similarity">
    <text evidence="10">Belongs to the GTP-binding elongation factor family. LepA subfamily.</text>
</comment>
<dbReference type="Pfam" id="PF03144">
    <property type="entry name" value="GTP_EFTU_D2"/>
    <property type="match status" value="1"/>
</dbReference>
<dbReference type="FunFam" id="3.40.50.300:FF:000078">
    <property type="entry name" value="Elongation factor 4"/>
    <property type="match status" value="1"/>
</dbReference>
<dbReference type="Gene3D" id="3.40.50.300">
    <property type="entry name" value="P-loop containing nucleotide triphosphate hydrolases"/>
    <property type="match status" value="1"/>
</dbReference>
<dbReference type="InterPro" id="IPR038363">
    <property type="entry name" value="LepA_C_sf"/>
</dbReference>
<evidence type="ECO:0000313" key="15">
    <source>
        <dbReference type="Proteomes" id="UP000229317"/>
    </source>
</evidence>
<evidence type="ECO:0000256" key="7">
    <source>
        <dbReference type="ARBA" id="ARBA00023136"/>
    </source>
</evidence>
<dbReference type="InterPro" id="IPR035654">
    <property type="entry name" value="LepA_IV"/>
</dbReference>
<protein>
    <recommendedName>
        <fullName evidence="11 12">Elongation factor 4</fullName>
        <shortName evidence="12">EF-4</shortName>
        <ecNumber evidence="11 12">3.6.5.n1</ecNumber>
    </recommendedName>
    <alternativeName>
        <fullName evidence="12">Ribosomal back-translocase LepA</fullName>
    </alternativeName>
</protein>
<dbReference type="SUPFAM" id="SSF54980">
    <property type="entry name" value="EF-G C-terminal domain-like"/>
    <property type="match status" value="2"/>
</dbReference>
<evidence type="ECO:0000256" key="5">
    <source>
        <dbReference type="ARBA" id="ARBA00022917"/>
    </source>
</evidence>
<keyword evidence="3 12" id="KW-0547">Nucleotide-binding</keyword>
<dbReference type="CDD" id="cd01890">
    <property type="entry name" value="LepA"/>
    <property type="match status" value="1"/>
</dbReference>
<dbReference type="FunFam" id="2.40.30.10:FF:000015">
    <property type="entry name" value="Translation factor GUF1, mitochondrial"/>
    <property type="match status" value="1"/>
</dbReference>
<dbReference type="PRINTS" id="PR00315">
    <property type="entry name" value="ELONGATNFCT"/>
</dbReference>
<dbReference type="PROSITE" id="PS00301">
    <property type="entry name" value="G_TR_1"/>
    <property type="match status" value="1"/>
</dbReference>
<dbReference type="InterPro" id="IPR004161">
    <property type="entry name" value="EFTu-like_2"/>
</dbReference>
<comment type="similarity">
    <text evidence="1 12">Belongs to the TRAFAC class translation factor GTPase superfamily. Classic translation factor GTPase family. LepA subfamily.</text>
</comment>
<dbReference type="NCBIfam" id="TIGR01393">
    <property type="entry name" value="lepA"/>
    <property type="match status" value="1"/>
</dbReference>
<evidence type="ECO:0000256" key="10">
    <source>
        <dbReference type="ARBA" id="ARBA00061052"/>
    </source>
</evidence>
<dbReference type="Pfam" id="PF06421">
    <property type="entry name" value="LepA_C"/>
    <property type="match status" value="1"/>
</dbReference>
<dbReference type="FunFam" id="3.30.70.2570:FF:000001">
    <property type="entry name" value="Translation factor GUF1, mitochondrial"/>
    <property type="match status" value="1"/>
</dbReference>
<evidence type="ECO:0000256" key="1">
    <source>
        <dbReference type="ARBA" id="ARBA00005454"/>
    </source>
</evidence>
<keyword evidence="4 12" id="KW-0378">Hydrolase</keyword>
<evidence type="ECO:0000259" key="13">
    <source>
        <dbReference type="PROSITE" id="PS51722"/>
    </source>
</evidence>
<dbReference type="SMART" id="SM00838">
    <property type="entry name" value="EFG_C"/>
    <property type="match status" value="1"/>
</dbReference>
<keyword evidence="6 12" id="KW-0342">GTP-binding</keyword>
<dbReference type="InterPro" id="IPR013842">
    <property type="entry name" value="LepA_CTD"/>
</dbReference>
<gene>
    <name evidence="12" type="primary">lepA</name>
    <name evidence="14" type="ORF">COV84_01665</name>
</gene>
<dbReference type="Pfam" id="PF00679">
    <property type="entry name" value="EFG_C"/>
    <property type="match status" value="1"/>
</dbReference>
<dbReference type="InterPro" id="IPR000640">
    <property type="entry name" value="EFG_V-like"/>
</dbReference>
<accession>A0A2H0KVA6</accession>
<dbReference type="GO" id="GO:0003746">
    <property type="term" value="F:translation elongation factor activity"/>
    <property type="evidence" value="ECO:0007669"/>
    <property type="project" value="UniProtKB-UniRule"/>
</dbReference>
<sequence>MPQNIRNFCIIAHIDHGKSTLADRFLELTGTVEKRKMREQYLDQMDLERERGITIKLQPVRMKYEVNDASYILNLIDTPGHVDFSYEVSRSLAAVEGAILLVDATKGVQAQTLANLHLAQEQGLAIIPAINKIDLPGARIEEVEQEIKGIFGDTDLEIFKISAKDGTGVEELLRSAVEKIPPPEGKEEESLRALIFDSVYDSYTGVLAYVRIIGGRIKAGEKIFLMGSGAHSEVIEVGIFKPNLIAADSLAAGEIGYIATGLKNVNLCRVGDTITNFSNQAQSPLSGYKEPEPMVFASFYPSEEANFDHLKDSLNKLKLNDASLVFEPESLESLGRGFKCGFLGMLHLEIVSERLKREYDLELVLTTPSVAYQLKEKYSEKEKIIFSPQELPDASKLEEIKEPWMKLEVVCPNTYLGSVMKLMQGVGGVYKATQYLTSQRVIIKYETPLREIIVDFYDRLKSATSGYASMSYEILDWRAADLVKMDILVAGEVVPALARIVPKKTIYEEGRLLVKKLKEVLPRQMFTVAIQAAVGGKIIARETIAAMKKDVTGYLYGGDYTRKRKLLEKQKRGKKKMKAIGKLKIPQKAFLEILRK</sequence>
<dbReference type="CDD" id="cd03709">
    <property type="entry name" value="lepA_C"/>
    <property type="match status" value="1"/>
</dbReference>
<dbReference type="HAMAP" id="MF_00071">
    <property type="entry name" value="LepA"/>
    <property type="match status" value="1"/>
</dbReference>
<keyword evidence="14" id="KW-0251">Elongation factor</keyword>
<dbReference type="Pfam" id="PF00009">
    <property type="entry name" value="GTP_EFTU"/>
    <property type="match status" value="1"/>
</dbReference>
<comment type="subcellular location">
    <subcellularLocation>
        <location evidence="12">Cell membrane</location>
        <topology evidence="12">Peripheral membrane protein</topology>
        <orientation evidence="12">Cytoplasmic side</orientation>
    </subcellularLocation>
</comment>
<name>A0A2H0KVA6_9BACT</name>
<dbReference type="Gene3D" id="2.40.30.10">
    <property type="entry name" value="Translation factors"/>
    <property type="match status" value="1"/>
</dbReference>
<evidence type="ECO:0000313" key="14">
    <source>
        <dbReference type="EMBL" id="PIQ75344.1"/>
    </source>
</evidence>
<evidence type="ECO:0000256" key="6">
    <source>
        <dbReference type="ARBA" id="ARBA00023134"/>
    </source>
</evidence>
<dbReference type="Gene3D" id="3.30.70.870">
    <property type="entry name" value="Elongation Factor G (Translational Gtpase), domain 3"/>
    <property type="match status" value="1"/>
</dbReference>
<evidence type="ECO:0000256" key="2">
    <source>
        <dbReference type="ARBA" id="ARBA00022475"/>
    </source>
</evidence>
<organism evidence="14 15">
    <name type="scientific">Candidatus Portnoybacteria bacterium CG11_big_fil_rev_8_21_14_0_20_40_15</name>
    <dbReference type="NCBI Taxonomy" id="1974817"/>
    <lineage>
        <taxon>Bacteria</taxon>
        <taxon>Candidatus Portnoyibacteriota</taxon>
    </lineage>
</organism>
<dbReference type="InterPro" id="IPR035647">
    <property type="entry name" value="EFG_III/V"/>
</dbReference>
<feature type="domain" description="Tr-type G" evidence="13">
    <location>
        <begin position="3"/>
        <end position="184"/>
    </location>
</feature>
<dbReference type="GO" id="GO:0005886">
    <property type="term" value="C:plasma membrane"/>
    <property type="evidence" value="ECO:0007669"/>
    <property type="project" value="UniProtKB-SubCell"/>
</dbReference>
<dbReference type="InterPro" id="IPR005225">
    <property type="entry name" value="Small_GTP-bd"/>
</dbReference>
<dbReference type="GO" id="GO:0043022">
    <property type="term" value="F:ribosome binding"/>
    <property type="evidence" value="ECO:0007669"/>
    <property type="project" value="UniProtKB-UniRule"/>
</dbReference>
<dbReference type="InterPro" id="IPR000795">
    <property type="entry name" value="T_Tr_GTP-bd_dom"/>
</dbReference>
<dbReference type="Gene3D" id="3.30.70.2570">
    <property type="entry name" value="Elongation factor 4, C-terminal domain"/>
    <property type="match status" value="1"/>
</dbReference>
<reference evidence="14 15" key="1">
    <citation type="submission" date="2017-09" db="EMBL/GenBank/DDBJ databases">
        <title>Depth-based differentiation of microbial function through sediment-hosted aquifers and enrichment of novel symbionts in the deep terrestrial subsurface.</title>
        <authorList>
            <person name="Probst A.J."/>
            <person name="Ladd B."/>
            <person name="Jarett J.K."/>
            <person name="Geller-Mcgrath D.E."/>
            <person name="Sieber C.M."/>
            <person name="Emerson J.B."/>
            <person name="Anantharaman K."/>
            <person name="Thomas B.C."/>
            <person name="Malmstrom R."/>
            <person name="Stieglmeier M."/>
            <person name="Klingl A."/>
            <person name="Woyke T."/>
            <person name="Ryan C.M."/>
            <person name="Banfield J.F."/>
        </authorList>
    </citation>
    <scope>NUCLEOTIDE SEQUENCE [LARGE SCALE GENOMIC DNA]</scope>
    <source>
        <strain evidence="14">CG11_big_fil_rev_8_21_14_0_20_40_15</strain>
    </source>
</reference>
<comment type="catalytic activity">
    <reaction evidence="8 12">
        <text>GTP + H2O = GDP + phosphate + H(+)</text>
        <dbReference type="Rhea" id="RHEA:19669"/>
        <dbReference type="ChEBI" id="CHEBI:15377"/>
        <dbReference type="ChEBI" id="CHEBI:15378"/>
        <dbReference type="ChEBI" id="CHEBI:37565"/>
        <dbReference type="ChEBI" id="CHEBI:43474"/>
        <dbReference type="ChEBI" id="CHEBI:58189"/>
        <dbReference type="EC" id="3.6.5.n1"/>
    </reaction>
</comment>
<dbReference type="GO" id="GO:0003924">
    <property type="term" value="F:GTPase activity"/>
    <property type="evidence" value="ECO:0007669"/>
    <property type="project" value="UniProtKB-UniRule"/>
</dbReference>
<dbReference type="SUPFAM" id="SSF52540">
    <property type="entry name" value="P-loop containing nucleoside triphosphate hydrolases"/>
    <property type="match status" value="1"/>
</dbReference>
<dbReference type="Pfam" id="PF14492">
    <property type="entry name" value="EFG_III"/>
    <property type="match status" value="1"/>
</dbReference>
<evidence type="ECO:0000256" key="12">
    <source>
        <dbReference type="HAMAP-Rule" id="MF_00071"/>
    </source>
</evidence>